<proteinExistence type="predicted"/>
<feature type="non-terminal residue" evidence="2">
    <location>
        <position position="1"/>
    </location>
</feature>
<dbReference type="Pfam" id="PF02852">
    <property type="entry name" value="Pyr_redox_dim"/>
    <property type="match status" value="1"/>
</dbReference>
<dbReference type="Proteomes" id="UP001331761">
    <property type="component" value="Unassembled WGS sequence"/>
</dbReference>
<reference evidence="2 3" key="1">
    <citation type="submission" date="2019-10" db="EMBL/GenBank/DDBJ databases">
        <title>Assembly and Annotation for the nematode Trichostrongylus colubriformis.</title>
        <authorList>
            <person name="Martin J."/>
        </authorList>
    </citation>
    <scope>NUCLEOTIDE SEQUENCE [LARGE SCALE GENOMIC DNA]</scope>
    <source>
        <strain evidence="2">G859</strain>
        <tissue evidence="2">Whole worm</tissue>
    </source>
</reference>
<organism evidence="2 3">
    <name type="scientific">Trichostrongylus colubriformis</name>
    <name type="common">Black scour worm</name>
    <dbReference type="NCBI Taxonomy" id="6319"/>
    <lineage>
        <taxon>Eukaryota</taxon>
        <taxon>Metazoa</taxon>
        <taxon>Ecdysozoa</taxon>
        <taxon>Nematoda</taxon>
        <taxon>Chromadorea</taxon>
        <taxon>Rhabditida</taxon>
        <taxon>Rhabditina</taxon>
        <taxon>Rhabditomorpha</taxon>
        <taxon>Strongyloidea</taxon>
        <taxon>Trichostrongylidae</taxon>
        <taxon>Trichostrongylus</taxon>
    </lineage>
</organism>
<dbReference type="InterPro" id="IPR004099">
    <property type="entry name" value="Pyr_nucl-diS_OxRdtase_dimer"/>
</dbReference>
<gene>
    <name evidence="2" type="ORF">GCK32_014512</name>
</gene>
<name>A0AAN8IKV9_TRICO</name>
<sequence length="53" mass="5762">EIIQGYAVALNVGITFEQLIDTIAIHPCTSEEFIKMHITKRSGLSPKVQGCCG</sequence>
<accession>A0AAN8IKV9</accession>
<dbReference type="AlphaFoldDB" id="A0AAN8IKV9"/>
<dbReference type="Gene3D" id="3.30.390.30">
    <property type="match status" value="1"/>
</dbReference>
<evidence type="ECO:0000313" key="2">
    <source>
        <dbReference type="EMBL" id="KAK5973082.1"/>
    </source>
</evidence>
<feature type="domain" description="Pyridine nucleotide-disulphide oxidoreductase dimerisation" evidence="1">
    <location>
        <begin position="1"/>
        <end position="35"/>
    </location>
</feature>
<evidence type="ECO:0000313" key="3">
    <source>
        <dbReference type="Proteomes" id="UP001331761"/>
    </source>
</evidence>
<dbReference type="SUPFAM" id="SSF55424">
    <property type="entry name" value="FAD/NAD-linked reductases, dimerisation (C-terminal) domain"/>
    <property type="match status" value="1"/>
</dbReference>
<evidence type="ECO:0000259" key="1">
    <source>
        <dbReference type="Pfam" id="PF02852"/>
    </source>
</evidence>
<dbReference type="EMBL" id="WIXE01015930">
    <property type="protein sequence ID" value="KAK5973082.1"/>
    <property type="molecule type" value="Genomic_DNA"/>
</dbReference>
<protein>
    <recommendedName>
        <fullName evidence="1">Pyridine nucleotide-disulphide oxidoreductase dimerisation domain-containing protein</fullName>
    </recommendedName>
</protein>
<keyword evidence="3" id="KW-1185">Reference proteome</keyword>
<comment type="caution">
    <text evidence="2">The sequence shown here is derived from an EMBL/GenBank/DDBJ whole genome shotgun (WGS) entry which is preliminary data.</text>
</comment>
<dbReference type="InterPro" id="IPR016156">
    <property type="entry name" value="FAD/NAD-linked_Rdtase_dimer_sf"/>
</dbReference>